<evidence type="ECO:0000313" key="3">
    <source>
        <dbReference type="Proteomes" id="UP000070700"/>
    </source>
</evidence>
<dbReference type="AlphaFoldDB" id="A0A132BD68"/>
<dbReference type="RefSeq" id="XP_018064727.1">
    <property type="nucleotide sequence ID" value="XM_018220547.1"/>
</dbReference>
<protein>
    <submittedName>
        <fullName evidence="2">Uncharacterized protein</fullName>
    </submittedName>
</protein>
<proteinExistence type="predicted"/>
<dbReference type="Proteomes" id="UP000070700">
    <property type="component" value="Unassembled WGS sequence"/>
</dbReference>
<gene>
    <name evidence="2" type="ORF">LY89DRAFT_740094</name>
</gene>
<dbReference type="EMBL" id="KQ947429">
    <property type="protein sequence ID" value="KUJ10372.1"/>
    <property type="molecule type" value="Genomic_DNA"/>
</dbReference>
<feature type="chain" id="PRO_5012768639" evidence="1">
    <location>
        <begin position="16"/>
        <end position="91"/>
    </location>
</feature>
<dbReference type="InParanoid" id="A0A132BD68"/>
<name>A0A132BD68_MOLSC</name>
<organism evidence="2 3">
    <name type="scientific">Mollisia scopiformis</name>
    <name type="common">Conifer needle endophyte fungus</name>
    <name type="synonym">Phialocephala scopiformis</name>
    <dbReference type="NCBI Taxonomy" id="149040"/>
    <lineage>
        <taxon>Eukaryota</taxon>
        <taxon>Fungi</taxon>
        <taxon>Dikarya</taxon>
        <taxon>Ascomycota</taxon>
        <taxon>Pezizomycotina</taxon>
        <taxon>Leotiomycetes</taxon>
        <taxon>Helotiales</taxon>
        <taxon>Mollisiaceae</taxon>
        <taxon>Mollisia</taxon>
    </lineage>
</organism>
<dbReference type="GeneID" id="28830273"/>
<accession>A0A132BD68</accession>
<sequence length="91" mass="9938">MVLLAIATLALSVSALPVNPHVENLTARKNAYVDNVTSRSAKNAYVDNVTTRSAKNGYVDNVTARSNVDADTVTARSNAYVDDVYFLRRFT</sequence>
<reference evidence="2 3" key="1">
    <citation type="submission" date="2015-10" db="EMBL/GenBank/DDBJ databases">
        <title>Full genome of DAOMC 229536 Phialocephala scopiformis, a fungal endophyte of spruce producing the potent anti-insectan compound rugulosin.</title>
        <authorList>
            <consortium name="DOE Joint Genome Institute"/>
            <person name="Walker A.K."/>
            <person name="Frasz S.L."/>
            <person name="Seifert K.A."/>
            <person name="Miller J.D."/>
            <person name="Mondo S.J."/>
            <person name="Labutti K."/>
            <person name="Lipzen A."/>
            <person name="Dockter R."/>
            <person name="Kennedy M."/>
            <person name="Grigoriev I.V."/>
            <person name="Spatafora J.W."/>
        </authorList>
    </citation>
    <scope>NUCLEOTIDE SEQUENCE [LARGE SCALE GENOMIC DNA]</scope>
    <source>
        <strain evidence="2 3">CBS 120377</strain>
    </source>
</reference>
<evidence type="ECO:0000313" key="2">
    <source>
        <dbReference type="EMBL" id="KUJ10372.1"/>
    </source>
</evidence>
<evidence type="ECO:0000256" key="1">
    <source>
        <dbReference type="SAM" id="SignalP"/>
    </source>
</evidence>
<feature type="signal peptide" evidence="1">
    <location>
        <begin position="1"/>
        <end position="15"/>
    </location>
</feature>
<keyword evidence="1" id="KW-0732">Signal</keyword>
<keyword evidence="3" id="KW-1185">Reference proteome</keyword>
<dbReference type="KEGG" id="psco:LY89DRAFT_740094"/>